<feature type="transmembrane region" description="Helical" evidence="1">
    <location>
        <begin position="36"/>
        <end position="54"/>
    </location>
</feature>
<evidence type="ECO:0000313" key="3">
    <source>
        <dbReference type="Proteomes" id="UP001234495"/>
    </source>
</evidence>
<dbReference type="EMBL" id="JAUSUD010000023">
    <property type="protein sequence ID" value="MDQ0232647.1"/>
    <property type="molecule type" value="Genomic_DNA"/>
</dbReference>
<keyword evidence="1" id="KW-0812">Transmembrane</keyword>
<feature type="transmembrane region" description="Helical" evidence="1">
    <location>
        <begin position="128"/>
        <end position="152"/>
    </location>
</feature>
<feature type="transmembrane region" description="Helical" evidence="1">
    <location>
        <begin position="164"/>
        <end position="184"/>
    </location>
</feature>
<accession>A0ABT9ZK23</accession>
<organism evidence="2 3">
    <name type="scientific">Metabacillus malikii</name>
    <dbReference type="NCBI Taxonomy" id="1504265"/>
    <lineage>
        <taxon>Bacteria</taxon>
        <taxon>Bacillati</taxon>
        <taxon>Bacillota</taxon>
        <taxon>Bacilli</taxon>
        <taxon>Bacillales</taxon>
        <taxon>Bacillaceae</taxon>
        <taxon>Metabacillus</taxon>
    </lineage>
</organism>
<keyword evidence="1" id="KW-0472">Membrane</keyword>
<feature type="transmembrane region" description="Helical" evidence="1">
    <location>
        <begin position="61"/>
        <end position="78"/>
    </location>
</feature>
<gene>
    <name evidence="2" type="ORF">J2S19_003969</name>
</gene>
<feature type="transmembrane region" description="Helical" evidence="1">
    <location>
        <begin position="98"/>
        <end position="116"/>
    </location>
</feature>
<dbReference type="RefSeq" id="WP_307344826.1">
    <property type="nucleotide sequence ID" value="NZ_JAUSUD010000023.1"/>
</dbReference>
<protein>
    <submittedName>
        <fullName evidence="2">Uncharacterized protein</fullName>
    </submittedName>
</protein>
<sequence length="191" mass="22687">MNTEQSHELDSLKEHSKELARNWNEYWQTYSGLTTWQFWVNVLFLVVPLVILFFTLDRRKAFQIGFFGYSCHVLSTYIDAYSTRMGHWEYPYKVLPILPISFGLDTSLIPVTYMLVYQWTVNHQKNYYIFMTILAALFAFVFKPILSALHLFQLSNESSYFQLFLWYFVGGILSKWVTNVFVWFQKDAATS</sequence>
<evidence type="ECO:0000256" key="1">
    <source>
        <dbReference type="SAM" id="Phobius"/>
    </source>
</evidence>
<evidence type="ECO:0000313" key="2">
    <source>
        <dbReference type="EMBL" id="MDQ0232647.1"/>
    </source>
</evidence>
<proteinExistence type="predicted"/>
<dbReference type="InterPro" id="IPR048147">
    <property type="entry name" value="CBO0543-like"/>
</dbReference>
<dbReference type="NCBIfam" id="NF041644">
    <property type="entry name" value="CBO0543_fam"/>
    <property type="match status" value="1"/>
</dbReference>
<comment type="caution">
    <text evidence="2">The sequence shown here is derived from an EMBL/GenBank/DDBJ whole genome shotgun (WGS) entry which is preliminary data.</text>
</comment>
<keyword evidence="1" id="KW-1133">Transmembrane helix</keyword>
<keyword evidence="3" id="KW-1185">Reference proteome</keyword>
<dbReference type="Proteomes" id="UP001234495">
    <property type="component" value="Unassembled WGS sequence"/>
</dbReference>
<reference evidence="2 3" key="1">
    <citation type="submission" date="2023-07" db="EMBL/GenBank/DDBJ databases">
        <title>Genomic Encyclopedia of Type Strains, Phase IV (KMG-IV): sequencing the most valuable type-strain genomes for metagenomic binning, comparative biology and taxonomic classification.</title>
        <authorList>
            <person name="Goeker M."/>
        </authorList>
    </citation>
    <scope>NUCLEOTIDE SEQUENCE [LARGE SCALE GENOMIC DNA]</scope>
    <source>
        <strain evidence="2 3">DSM 29005</strain>
    </source>
</reference>
<name>A0ABT9ZK23_9BACI</name>